<dbReference type="Proteomes" id="UP000041254">
    <property type="component" value="Unassembled WGS sequence"/>
</dbReference>
<dbReference type="PANTHER" id="PTHR11649">
    <property type="entry name" value="MSS1/TRME-RELATED GTP-BINDING PROTEIN"/>
    <property type="match status" value="1"/>
</dbReference>
<dbReference type="OrthoDB" id="391988at2759"/>
<dbReference type="PANTHER" id="PTHR11649:SF13">
    <property type="entry name" value="ENGB-TYPE G DOMAIN-CONTAINING PROTEIN"/>
    <property type="match status" value="1"/>
</dbReference>
<accession>A0A0G4GYS4</accession>
<dbReference type="STRING" id="1169540.A0A0G4GYS4"/>
<keyword evidence="2" id="KW-1185">Reference proteome</keyword>
<protein>
    <submittedName>
        <fullName evidence="1">Uncharacterized protein</fullName>
    </submittedName>
</protein>
<dbReference type="EMBL" id="CDMY01000878">
    <property type="protein sequence ID" value="CEM36188.1"/>
    <property type="molecule type" value="Genomic_DNA"/>
</dbReference>
<dbReference type="Gene3D" id="3.40.50.300">
    <property type="entry name" value="P-loop containing nucleotide triphosphate hydrolases"/>
    <property type="match status" value="1"/>
</dbReference>
<feature type="non-terminal residue" evidence="1">
    <location>
        <position position="107"/>
    </location>
</feature>
<dbReference type="AlphaFoldDB" id="A0A0G4GYS4"/>
<proteinExistence type="predicted"/>
<name>A0A0G4GYS4_VITBC</name>
<dbReference type="InterPro" id="IPR027417">
    <property type="entry name" value="P-loop_NTPase"/>
</dbReference>
<dbReference type="VEuPathDB" id="CryptoDB:Vbra_19126"/>
<dbReference type="PhylomeDB" id="A0A0G4GYS4"/>
<reference evidence="1 2" key="1">
    <citation type="submission" date="2014-11" db="EMBL/GenBank/DDBJ databases">
        <authorList>
            <person name="Zhu J."/>
            <person name="Qi W."/>
            <person name="Song R."/>
        </authorList>
    </citation>
    <scope>NUCLEOTIDE SEQUENCE [LARGE SCALE GENOMIC DNA]</scope>
</reference>
<organism evidence="1 2">
    <name type="scientific">Vitrella brassicaformis (strain CCMP3155)</name>
    <dbReference type="NCBI Taxonomy" id="1169540"/>
    <lineage>
        <taxon>Eukaryota</taxon>
        <taxon>Sar</taxon>
        <taxon>Alveolata</taxon>
        <taxon>Colpodellida</taxon>
        <taxon>Vitrellaceae</taxon>
        <taxon>Vitrella</taxon>
    </lineage>
</organism>
<dbReference type="SUPFAM" id="SSF52540">
    <property type="entry name" value="P-loop containing nucleoside triphosphate hydrolases"/>
    <property type="match status" value="1"/>
</dbReference>
<evidence type="ECO:0000313" key="2">
    <source>
        <dbReference type="Proteomes" id="UP000041254"/>
    </source>
</evidence>
<sequence length="107" mass="12618">MDWGACMEIKNDWAVLMEEYFTRAKRLEWVVCLIESTRGPEELDERLWDMLQEKGRRLMLVLTKVDLLKPMDLHSLMMRVVVALQQLPPELVWPFVHAVSAREHLGV</sequence>
<evidence type="ECO:0000313" key="1">
    <source>
        <dbReference type="EMBL" id="CEM36188.1"/>
    </source>
</evidence>
<gene>
    <name evidence="1" type="ORF">Vbra_19126</name>
</gene>
<dbReference type="InParanoid" id="A0A0G4GYS4"/>